<protein>
    <submittedName>
        <fullName evidence="1">Uncharacterized protein</fullName>
    </submittedName>
</protein>
<dbReference type="AlphaFoldDB" id="A0A4Z2IVG2"/>
<gene>
    <name evidence="1" type="ORF">EYF80_007848</name>
</gene>
<dbReference type="Proteomes" id="UP000314294">
    <property type="component" value="Unassembled WGS sequence"/>
</dbReference>
<evidence type="ECO:0000313" key="2">
    <source>
        <dbReference type="Proteomes" id="UP000314294"/>
    </source>
</evidence>
<accession>A0A4Z2IVG2</accession>
<proteinExistence type="predicted"/>
<comment type="caution">
    <text evidence="1">The sequence shown here is derived from an EMBL/GenBank/DDBJ whole genome shotgun (WGS) entry which is preliminary data.</text>
</comment>
<keyword evidence="2" id="KW-1185">Reference proteome</keyword>
<evidence type="ECO:0000313" key="1">
    <source>
        <dbReference type="EMBL" id="TNN81940.1"/>
    </source>
</evidence>
<reference evidence="1 2" key="1">
    <citation type="submission" date="2019-03" db="EMBL/GenBank/DDBJ databases">
        <title>First draft genome of Liparis tanakae, snailfish: a comprehensive survey of snailfish specific genes.</title>
        <authorList>
            <person name="Kim W."/>
            <person name="Song I."/>
            <person name="Jeong J.-H."/>
            <person name="Kim D."/>
            <person name="Kim S."/>
            <person name="Ryu S."/>
            <person name="Song J.Y."/>
            <person name="Lee S.K."/>
        </authorList>
    </citation>
    <scope>NUCLEOTIDE SEQUENCE [LARGE SCALE GENOMIC DNA]</scope>
    <source>
        <tissue evidence="1">Muscle</tissue>
    </source>
</reference>
<dbReference type="EMBL" id="SRLO01000043">
    <property type="protein sequence ID" value="TNN81940.1"/>
    <property type="molecule type" value="Genomic_DNA"/>
</dbReference>
<sequence>MAMSCDGKKNLTTASATILLENILQIYKRPFANMRSLLGAGNMGATLAGRARGQMGMGEQNQD</sequence>
<organism evidence="1 2">
    <name type="scientific">Liparis tanakae</name>
    <name type="common">Tanaka's snailfish</name>
    <dbReference type="NCBI Taxonomy" id="230148"/>
    <lineage>
        <taxon>Eukaryota</taxon>
        <taxon>Metazoa</taxon>
        <taxon>Chordata</taxon>
        <taxon>Craniata</taxon>
        <taxon>Vertebrata</taxon>
        <taxon>Euteleostomi</taxon>
        <taxon>Actinopterygii</taxon>
        <taxon>Neopterygii</taxon>
        <taxon>Teleostei</taxon>
        <taxon>Neoteleostei</taxon>
        <taxon>Acanthomorphata</taxon>
        <taxon>Eupercaria</taxon>
        <taxon>Perciformes</taxon>
        <taxon>Cottioidei</taxon>
        <taxon>Cottales</taxon>
        <taxon>Liparidae</taxon>
        <taxon>Liparis</taxon>
    </lineage>
</organism>
<name>A0A4Z2IVG2_9TELE</name>